<dbReference type="AlphaFoldDB" id="A0A4C1WB99"/>
<name>A0A4C1WB99_EUMVA</name>
<evidence type="ECO:0000256" key="1">
    <source>
        <dbReference type="SAM" id="MobiDB-lite"/>
    </source>
</evidence>
<sequence length="98" mass="10241">MHIRLRVASDRQQAERPLAGPTYGRGTPGGGAERPAPAPPACPASALRAYAARGQRCYVTKISVNIVRARGPRRGRRVGAGGGAGRGAGPRPVREYVV</sequence>
<evidence type="ECO:0000313" key="3">
    <source>
        <dbReference type="Proteomes" id="UP000299102"/>
    </source>
</evidence>
<accession>A0A4C1WB99</accession>
<gene>
    <name evidence="2" type="ORF">EVAR_85016_1</name>
</gene>
<feature type="region of interest" description="Disordered" evidence="1">
    <location>
        <begin position="1"/>
        <end position="42"/>
    </location>
</feature>
<proteinExistence type="predicted"/>
<comment type="caution">
    <text evidence="2">The sequence shown here is derived from an EMBL/GenBank/DDBJ whole genome shotgun (WGS) entry which is preliminary data.</text>
</comment>
<dbReference type="EMBL" id="BGZK01000501">
    <property type="protein sequence ID" value="GBP47424.1"/>
    <property type="molecule type" value="Genomic_DNA"/>
</dbReference>
<reference evidence="2 3" key="1">
    <citation type="journal article" date="2019" name="Commun. Biol.">
        <title>The bagworm genome reveals a unique fibroin gene that provides high tensile strength.</title>
        <authorList>
            <person name="Kono N."/>
            <person name="Nakamura H."/>
            <person name="Ohtoshi R."/>
            <person name="Tomita M."/>
            <person name="Numata K."/>
            <person name="Arakawa K."/>
        </authorList>
    </citation>
    <scope>NUCLEOTIDE SEQUENCE [LARGE SCALE GENOMIC DNA]</scope>
</reference>
<evidence type="ECO:0000313" key="2">
    <source>
        <dbReference type="EMBL" id="GBP47424.1"/>
    </source>
</evidence>
<feature type="compositionally biased region" description="Gly residues" evidence="1">
    <location>
        <begin position="78"/>
        <end position="88"/>
    </location>
</feature>
<protein>
    <submittedName>
        <fullName evidence="2">Uncharacterized protein</fullName>
    </submittedName>
</protein>
<feature type="region of interest" description="Disordered" evidence="1">
    <location>
        <begin position="72"/>
        <end position="98"/>
    </location>
</feature>
<keyword evidence="3" id="KW-1185">Reference proteome</keyword>
<dbReference type="Proteomes" id="UP000299102">
    <property type="component" value="Unassembled WGS sequence"/>
</dbReference>
<organism evidence="2 3">
    <name type="scientific">Eumeta variegata</name>
    <name type="common">Bagworm moth</name>
    <name type="synonym">Eumeta japonica</name>
    <dbReference type="NCBI Taxonomy" id="151549"/>
    <lineage>
        <taxon>Eukaryota</taxon>
        <taxon>Metazoa</taxon>
        <taxon>Ecdysozoa</taxon>
        <taxon>Arthropoda</taxon>
        <taxon>Hexapoda</taxon>
        <taxon>Insecta</taxon>
        <taxon>Pterygota</taxon>
        <taxon>Neoptera</taxon>
        <taxon>Endopterygota</taxon>
        <taxon>Lepidoptera</taxon>
        <taxon>Glossata</taxon>
        <taxon>Ditrysia</taxon>
        <taxon>Tineoidea</taxon>
        <taxon>Psychidae</taxon>
        <taxon>Oiketicinae</taxon>
        <taxon>Eumeta</taxon>
    </lineage>
</organism>